<evidence type="ECO:0000313" key="1">
    <source>
        <dbReference type="EMBL" id="MBX55067.1"/>
    </source>
</evidence>
<accession>A0A2P2PK16</accession>
<dbReference type="AlphaFoldDB" id="A0A2P2PK16"/>
<sequence length="53" mass="6050">MYICFLRLSWKKPVSTLSYSNSKSYMATKASKTCIKLYLITCQKLSLKSTSCT</sequence>
<organism evidence="1">
    <name type="scientific">Rhizophora mucronata</name>
    <name type="common">Asiatic mangrove</name>
    <dbReference type="NCBI Taxonomy" id="61149"/>
    <lineage>
        <taxon>Eukaryota</taxon>
        <taxon>Viridiplantae</taxon>
        <taxon>Streptophyta</taxon>
        <taxon>Embryophyta</taxon>
        <taxon>Tracheophyta</taxon>
        <taxon>Spermatophyta</taxon>
        <taxon>Magnoliopsida</taxon>
        <taxon>eudicotyledons</taxon>
        <taxon>Gunneridae</taxon>
        <taxon>Pentapetalae</taxon>
        <taxon>rosids</taxon>
        <taxon>fabids</taxon>
        <taxon>Malpighiales</taxon>
        <taxon>Rhizophoraceae</taxon>
        <taxon>Rhizophora</taxon>
    </lineage>
</organism>
<proteinExistence type="predicted"/>
<dbReference type="EMBL" id="GGEC01074583">
    <property type="protein sequence ID" value="MBX55067.1"/>
    <property type="molecule type" value="Transcribed_RNA"/>
</dbReference>
<reference evidence="1" key="1">
    <citation type="submission" date="2018-02" db="EMBL/GenBank/DDBJ databases">
        <title>Rhizophora mucronata_Transcriptome.</title>
        <authorList>
            <person name="Meera S.P."/>
            <person name="Sreeshan A."/>
            <person name="Augustine A."/>
        </authorList>
    </citation>
    <scope>NUCLEOTIDE SEQUENCE</scope>
    <source>
        <tissue evidence="1">Leaf</tissue>
    </source>
</reference>
<name>A0A2P2PK16_RHIMU</name>
<protein>
    <submittedName>
        <fullName evidence="1">Uncharacterized protein</fullName>
    </submittedName>
</protein>